<evidence type="ECO:0000256" key="3">
    <source>
        <dbReference type="ARBA" id="ARBA00022729"/>
    </source>
</evidence>
<gene>
    <name evidence="10" type="primary">LOC108923897</name>
</gene>
<organism evidence="10 11">
    <name type="scientific">Scleropages formosus</name>
    <name type="common">Asian bonytongue</name>
    <name type="synonym">Osteoglossum formosum</name>
    <dbReference type="NCBI Taxonomy" id="113540"/>
    <lineage>
        <taxon>Eukaryota</taxon>
        <taxon>Metazoa</taxon>
        <taxon>Chordata</taxon>
        <taxon>Craniata</taxon>
        <taxon>Vertebrata</taxon>
        <taxon>Euteleostomi</taxon>
        <taxon>Actinopterygii</taxon>
        <taxon>Neopterygii</taxon>
        <taxon>Teleostei</taxon>
        <taxon>Osteoglossocephala</taxon>
        <taxon>Osteoglossomorpha</taxon>
        <taxon>Osteoglossiformes</taxon>
        <taxon>Osteoglossidae</taxon>
        <taxon>Scleropages</taxon>
    </lineage>
</organism>
<keyword evidence="6" id="KW-0675">Receptor</keyword>
<protein>
    <submittedName>
        <fullName evidence="10">Interleukin-21 receptor-like</fullName>
    </submittedName>
</protein>
<keyword evidence="11" id="KW-1185">Reference proteome</keyword>
<dbReference type="InterPro" id="IPR036116">
    <property type="entry name" value="FN3_sf"/>
</dbReference>
<evidence type="ECO:0000256" key="2">
    <source>
        <dbReference type="ARBA" id="ARBA00022692"/>
    </source>
</evidence>
<evidence type="ECO:0000256" key="7">
    <source>
        <dbReference type="ARBA" id="ARBA00023180"/>
    </source>
</evidence>
<dbReference type="KEGG" id="sfm:108923897"/>
<proteinExistence type="predicted"/>
<comment type="subcellular location">
    <subcellularLocation>
        <location evidence="1">Membrane</location>
        <topology evidence="1">Single-pass type I membrane protein</topology>
    </subcellularLocation>
</comment>
<dbReference type="Gene3D" id="2.60.40.10">
    <property type="entry name" value="Immunoglobulins"/>
    <property type="match status" value="1"/>
</dbReference>
<evidence type="ECO:0000256" key="1">
    <source>
        <dbReference type="ARBA" id="ARBA00004479"/>
    </source>
</evidence>
<evidence type="ECO:0000313" key="11">
    <source>
        <dbReference type="Proteomes" id="UP000694397"/>
    </source>
</evidence>
<reference evidence="10" key="3">
    <citation type="submission" date="2025-09" db="UniProtKB">
        <authorList>
            <consortium name="Ensembl"/>
        </authorList>
    </citation>
    <scope>IDENTIFICATION</scope>
</reference>
<dbReference type="CDD" id="cd00063">
    <property type="entry name" value="FN3"/>
    <property type="match status" value="1"/>
</dbReference>
<dbReference type="GeneTree" id="ENSGT00940000167095"/>
<dbReference type="PANTHER" id="PTHR23037:SF7">
    <property type="entry name" value="INTERLEUKIN-21 RECEPTOR"/>
    <property type="match status" value="1"/>
</dbReference>
<dbReference type="GO" id="GO:0009897">
    <property type="term" value="C:external side of plasma membrane"/>
    <property type="evidence" value="ECO:0007669"/>
    <property type="project" value="TreeGrafter"/>
</dbReference>
<dbReference type="RefSeq" id="XP_029102832.1">
    <property type="nucleotide sequence ID" value="XM_029246999.1"/>
</dbReference>
<keyword evidence="7" id="KW-0325">Glycoprotein</keyword>
<dbReference type="AlphaFoldDB" id="A0A8C9S0D1"/>
<sequence>MIQHLVFLLALHTGAIQTGGSPAQGQETKLSCINDYIVTVKCTLGTPGYSDDAKNVSRRLEFQRDDGMKFNCLLTETADYFKCAFRSSDTFTDGERFVITLYSATHSNGTVLEEVYRPVKHVKPLTPCNLTVRWVSDAYVLTWDHGYESIKPPIFLIKYLQYRLSYYRSGRPDKGVENHLLNKSIRIAGDALEPDTEYVARVCSGPAGTHYRGEWSSWSQAVQWRTRKRKAVTPDSSGDFKVSGTAFLCVPLGMMALLCFWRKTRSAMNACSRVPSPAPFFHSLYSSYKGDFQRWLVSQGNPGGPLKVDAQKIDALTEVGPVDSRGLLAPPHHSTHRPAAYVNPRSCSGVSSAQAQRDALLPESFLTGGSSEPKGPSHDEQYCTLPGVRDDLVPCAAFALPSDARSCKRDPHLDAP</sequence>
<dbReference type="InterPro" id="IPR003961">
    <property type="entry name" value="FN3_dom"/>
</dbReference>
<evidence type="ECO:0000313" key="10">
    <source>
        <dbReference type="Ensembl" id="ENSSFOP00015029910.2"/>
    </source>
</evidence>
<feature type="signal peptide" evidence="9">
    <location>
        <begin position="1"/>
        <end position="18"/>
    </location>
</feature>
<evidence type="ECO:0000256" key="4">
    <source>
        <dbReference type="ARBA" id="ARBA00022989"/>
    </source>
</evidence>
<name>A0A8C9S0D1_SCLFO</name>
<evidence type="ECO:0000256" key="5">
    <source>
        <dbReference type="ARBA" id="ARBA00023136"/>
    </source>
</evidence>
<feature type="chain" id="PRO_5034013861" evidence="9">
    <location>
        <begin position="19"/>
        <end position="416"/>
    </location>
</feature>
<dbReference type="OrthoDB" id="8897483at2759"/>
<reference evidence="10" key="2">
    <citation type="submission" date="2025-08" db="UniProtKB">
        <authorList>
            <consortium name="Ensembl"/>
        </authorList>
    </citation>
    <scope>IDENTIFICATION</scope>
</reference>
<dbReference type="PANTHER" id="PTHR23037">
    <property type="entry name" value="CYTOKINE RECEPTOR"/>
    <property type="match status" value="1"/>
</dbReference>
<evidence type="ECO:0000256" key="6">
    <source>
        <dbReference type="ARBA" id="ARBA00023170"/>
    </source>
</evidence>
<dbReference type="GeneID" id="108923897"/>
<keyword evidence="4" id="KW-1133">Transmembrane helix</keyword>
<keyword evidence="5" id="KW-0472">Membrane</keyword>
<keyword evidence="3 9" id="KW-0732">Signal</keyword>
<dbReference type="Ensembl" id="ENSSFOT00015030251.2">
    <property type="protein sequence ID" value="ENSSFOP00015029910.2"/>
    <property type="gene ID" value="ENSSFOG00015019215.2"/>
</dbReference>
<dbReference type="InterPro" id="IPR013783">
    <property type="entry name" value="Ig-like_fold"/>
</dbReference>
<reference evidence="10 11" key="1">
    <citation type="submission" date="2019-04" db="EMBL/GenBank/DDBJ databases">
        <authorList>
            <consortium name="Wellcome Sanger Institute Data Sharing"/>
        </authorList>
    </citation>
    <scope>NUCLEOTIDE SEQUENCE [LARGE SCALE GENOMIC DNA]</scope>
</reference>
<evidence type="ECO:0000256" key="8">
    <source>
        <dbReference type="SAM" id="MobiDB-lite"/>
    </source>
</evidence>
<evidence type="ECO:0000256" key="9">
    <source>
        <dbReference type="SAM" id="SignalP"/>
    </source>
</evidence>
<dbReference type="SUPFAM" id="SSF49265">
    <property type="entry name" value="Fibronectin type III"/>
    <property type="match status" value="1"/>
</dbReference>
<feature type="region of interest" description="Disordered" evidence="8">
    <location>
        <begin position="364"/>
        <end position="383"/>
    </location>
</feature>
<dbReference type="GO" id="GO:0004896">
    <property type="term" value="F:cytokine receptor activity"/>
    <property type="evidence" value="ECO:0007669"/>
    <property type="project" value="TreeGrafter"/>
</dbReference>
<dbReference type="Proteomes" id="UP000694397">
    <property type="component" value="Chromosome 20"/>
</dbReference>
<accession>A0A8C9S0D1</accession>
<keyword evidence="2" id="KW-0812">Transmembrane</keyword>